<evidence type="ECO:0000313" key="3">
    <source>
        <dbReference type="Proteomes" id="UP000816034"/>
    </source>
</evidence>
<feature type="compositionally biased region" description="Acidic residues" evidence="1">
    <location>
        <begin position="252"/>
        <end position="263"/>
    </location>
</feature>
<protein>
    <submittedName>
        <fullName evidence="2">Uncharacterized protein</fullName>
    </submittedName>
</protein>
<organism evidence="2 3">
    <name type="scientific">Naegleria lovaniensis</name>
    <name type="common">Amoeba</name>
    <dbReference type="NCBI Taxonomy" id="51637"/>
    <lineage>
        <taxon>Eukaryota</taxon>
        <taxon>Discoba</taxon>
        <taxon>Heterolobosea</taxon>
        <taxon>Tetramitia</taxon>
        <taxon>Eutetramitia</taxon>
        <taxon>Vahlkampfiidae</taxon>
        <taxon>Naegleria</taxon>
    </lineage>
</organism>
<evidence type="ECO:0000256" key="1">
    <source>
        <dbReference type="SAM" id="MobiDB-lite"/>
    </source>
</evidence>
<dbReference type="Pfam" id="PF14124">
    <property type="entry name" value="DUF4291"/>
    <property type="match status" value="2"/>
</dbReference>
<proteinExistence type="predicted"/>
<dbReference type="AlphaFoldDB" id="A0AA88GHB8"/>
<dbReference type="GeneID" id="68099018"/>
<name>A0AA88GHB8_NAELO</name>
<dbReference type="PANTHER" id="PTHR38567">
    <property type="entry name" value="DUF4291 DOMAIN-CONTAINING PROTEIN"/>
    <property type="match status" value="1"/>
</dbReference>
<keyword evidence="3" id="KW-1185">Reference proteome</keyword>
<dbReference type="EMBL" id="PYSW02000028">
    <property type="protein sequence ID" value="KAG2379447.1"/>
    <property type="molecule type" value="Genomic_DNA"/>
</dbReference>
<reference evidence="2 3" key="1">
    <citation type="journal article" date="2018" name="BMC Genomics">
        <title>The genome of Naegleria lovaniensis, the basis for a comparative approach to unravel pathogenicity factors of the human pathogenic amoeba N. fowleri.</title>
        <authorList>
            <person name="Liechti N."/>
            <person name="Schurch N."/>
            <person name="Bruggmann R."/>
            <person name="Wittwer M."/>
        </authorList>
    </citation>
    <scope>NUCLEOTIDE SEQUENCE [LARGE SCALE GENOMIC DNA]</scope>
    <source>
        <strain evidence="2 3">ATCC 30569</strain>
    </source>
</reference>
<accession>A0AA88GHB8</accession>
<evidence type="ECO:0000313" key="2">
    <source>
        <dbReference type="EMBL" id="KAG2379447.1"/>
    </source>
</evidence>
<dbReference type="PANTHER" id="PTHR38567:SF1">
    <property type="entry name" value="DUF4291 DOMAIN-CONTAINING PROTEIN"/>
    <property type="match status" value="1"/>
</dbReference>
<dbReference type="InterPro" id="IPR025633">
    <property type="entry name" value="DUF4291"/>
</dbReference>
<comment type="caution">
    <text evidence="2">The sequence shown here is derived from an EMBL/GenBank/DDBJ whole genome shotgun (WGS) entry which is preliminary data.</text>
</comment>
<feature type="region of interest" description="Disordered" evidence="1">
    <location>
        <begin position="219"/>
        <end position="263"/>
    </location>
</feature>
<dbReference type="RefSeq" id="XP_044546709.1">
    <property type="nucleotide sequence ID" value="XM_044696438.1"/>
</dbReference>
<sequence length="364" mass="42571">MLTGTSTSSAISTTPLFDSLPKEDFHATTREYLRSITQQVSGALIRVPKKEIISSHHHDHHQQQQQQQTPVGEPLTEEDECIVFYQAYNSTIANYAVKHQTFKGCSAFDMKRMTWIKPNYLWMMYRSEFATAWNQTNILALYIQREYFEKVILENAVCSMYYPELERYYGSRKEWEKACSRHKQKAGQYVNKIKKKEHERKKQQFAEDSIQELVKEQMKMEKEYSNEEEQNSSQHNEPIAQKTSRDNQIQEEANDSNEETTEDEEFIVGFARVQWDPYHTPAFGKVHGGLTRAIQIGLKGTFITNMVKCGALRKIEDITDYVKQQHEKYKESGEITIPVERFIEIHNESTCKKLGIVERIPSQQ</sequence>
<gene>
    <name evidence="2" type="ORF">C9374_006564</name>
</gene>
<dbReference type="Proteomes" id="UP000816034">
    <property type="component" value="Unassembled WGS sequence"/>
</dbReference>